<organism evidence="3 4">
    <name type="scientific">Falseniella ignava</name>
    <dbReference type="NCBI Taxonomy" id="137730"/>
    <lineage>
        <taxon>Bacteria</taxon>
        <taxon>Bacillati</taxon>
        <taxon>Bacillota</taxon>
        <taxon>Bacilli</taxon>
        <taxon>Lactobacillales</taxon>
        <taxon>Aerococcaceae</taxon>
        <taxon>Falseniella</taxon>
    </lineage>
</organism>
<sequence>MTLKILKRCLLLLGAMAIIVGCDTLLSSQNNSDNSESTESLSEVTYSPEELKEFQDRVQKNAVNRYKDLQIPTEPLLVKPDSLPADLLYVSQIDIPYPVDGVKGIYLTESNVSNPEYFDEIINYIDQTELNAVVLNFKDDWGNILQSFETDNPNIEANITATVDYHKILEKLASKQIYPIARIVTFKDSRLAELRPDLSFHDISTGEIWSDGGGSKFINPFLQETWDYIISIAEEAAKLGFKEIQFDYIRFPEGFHVFSQDLEYELGGYAAYVSEDPELEGQERTQAIADFLDYAREKLAPYDVEISADVFGYTAVAGNAPDVRGIGQDFKMMAERVDVVSSMIYPSHWSEGFFGFNYPDLYPYDFTKAYMHEEANVLAEVVNPVKTRPWLQDFTADYLPEGTYMYYGPQEVEDQIRALKELGVHEFLLWNAAGNYSRPVNYDPPL</sequence>
<feature type="domain" description="DUF4015" evidence="2">
    <location>
        <begin position="104"/>
        <end position="436"/>
    </location>
</feature>
<name>A0A2I1K053_9LACT</name>
<protein>
    <recommendedName>
        <fullName evidence="2">DUF4015 domain-containing protein</fullName>
    </recommendedName>
</protein>
<proteinExistence type="predicted"/>
<evidence type="ECO:0000259" key="2">
    <source>
        <dbReference type="Pfam" id="PF13200"/>
    </source>
</evidence>
<reference evidence="3 4" key="1">
    <citation type="submission" date="2017-12" db="EMBL/GenBank/DDBJ databases">
        <title>Phylogenetic diversity of female urinary microbiome.</title>
        <authorList>
            <person name="Thomas-White K."/>
            <person name="Wolfe A.J."/>
        </authorList>
    </citation>
    <scope>NUCLEOTIDE SEQUENCE [LARGE SCALE GENOMIC DNA]</scope>
    <source>
        <strain evidence="3 4">UMB0898</strain>
    </source>
</reference>
<accession>A0A2I1K053</accession>
<dbReference type="Pfam" id="PF13200">
    <property type="entry name" value="DUF4015"/>
    <property type="match status" value="1"/>
</dbReference>
<keyword evidence="1" id="KW-0732">Signal</keyword>
<evidence type="ECO:0000313" key="3">
    <source>
        <dbReference type="EMBL" id="PKY89046.1"/>
    </source>
</evidence>
<dbReference type="RefSeq" id="WP_101954281.1">
    <property type="nucleotide sequence ID" value="NZ_PKHE01000010.1"/>
</dbReference>
<evidence type="ECO:0000256" key="1">
    <source>
        <dbReference type="SAM" id="SignalP"/>
    </source>
</evidence>
<dbReference type="Gene3D" id="3.20.20.80">
    <property type="entry name" value="Glycosidases"/>
    <property type="match status" value="1"/>
</dbReference>
<dbReference type="AlphaFoldDB" id="A0A2I1K053"/>
<dbReference type="EMBL" id="PKHE01000010">
    <property type="protein sequence ID" value="PKY89046.1"/>
    <property type="molecule type" value="Genomic_DNA"/>
</dbReference>
<feature type="chain" id="PRO_5038829341" description="DUF4015 domain-containing protein" evidence="1">
    <location>
        <begin position="18"/>
        <end position="446"/>
    </location>
</feature>
<evidence type="ECO:0000313" key="4">
    <source>
        <dbReference type="Proteomes" id="UP000234384"/>
    </source>
</evidence>
<dbReference type="Proteomes" id="UP000234384">
    <property type="component" value="Unassembled WGS sequence"/>
</dbReference>
<gene>
    <name evidence="3" type="ORF">CYJ57_04730</name>
</gene>
<feature type="signal peptide" evidence="1">
    <location>
        <begin position="1"/>
        <end position="17"/>
    </location>
</feature>
<dbReference type="InterPro" id="IPR025275">
    <property type="entry name" value="DUF4015"/>
</dbReference>
<dbReference type="PROSITE" id="PS51257">
    <property type="entry name" value="PROKAR_LIPOPROTEIN"/>
    <property type="match status" value="1"/>
</dbReference>
<dbReference type="OrthoDB" id="9774125at2"/>
<comment type="caution">
    <text evidence="3">The sequence shown here is derived from an EMBL/GenBank/DDBJ whole genome shotgun (WGS) entry which is preliminary data.</text>
</comment>